<name>A0A1H3ASA2_9BACT</name>
<dbReference type="EMBL" id="FNOV01000001">
    <property type="protein sequence ID" value="SDX32278.1"/>
    <property type="molecule type" value="Genomic_DNA"/>
</dbReference>
<dbReference type="RefSeq" id="WP_092736621.1">
    <property type="nucleotide sequence ID" value="NZ_FNOV01000001.1"/>
</dbReference>
<accession>A0A1H3ASA2</accession>
<evidence type="ECO:0000256" key="1">
    <source>
        <dbReference type="SAM" id="SignalP"/>
    </source>
</evidence>
<reference evidence="3" key="1">
    <citation type="submission" date="2016-10" db="EMBL/GenBank/DDBJ databases">
        <authorList>
            <person name="Varghese N."/>
            <person name="Submissions S."/>
        </authorList>
    </citation>
    <scope>NUCLEOTIDE SEQUENCE [LARGE SCALE GENOMIC DNA]</scope>
    <source>
        <strain evidence="3">CGMCC 1.8975</strain>
    </source>
</reference>
<dbReference type="STRING" id="651662.SAMN04488069_10115"/>
<proteinExistence type="predicted"/>
<dbReference type="AlphaFoldDB" id="A0A1H3ASA2"/>
<gene>
    <name evidence="2" type="ORF">SAMN04488069_10115</name>
</gene>
<organism evidence="2 3">
    <name type="scientific">Hymenobacter psychrophilus</name>
    <dbReference type="NCBI Taxonomy" id="651662"/>
    <lineage>
        <taxon>Bacteria</taxon>
        <taxon>Pseudomonadati</taxon>
        <taxon>Bacteroidota</taxon>
        <taxon>Cytophagia</taxon>
        <taxon>Cytophagales</taxon>
        <taxon>Hymenobacteraceae</taxon>
        <taxon>Hymenobacter</taxon>
    </lineage>
</organism>
<keyword evidence="1" id="KW-0732">Signal</keyword>
<feature type="signal peptide" evidence="1">
    <location>
        <begin position="1"/>
        <end position="20"/>
    </location>
</feature>
<dbReference type="Proteomes" id="UP000199249">
    <property type="component" value="Unassembled WGS sequence"/>
</dbReference>
<evidence type="ECO:0000313" key="3">
    <source>
        <dbReference type="Proteomes" id="UP000199249"/>
    </source>
</evidence>
<protein>
    <submittedName>
        <fullName evidence="2">Uncharacterized protein</fullName>
    </submittedName>
</protein>
<keyword evidence="3" id="KW-1185">Reference proteome</keyword>
<feature type="chain" id="PRO_5011507497" evidence="1">
    <location>
        <begin position="21"/>
        <end position="219"/>
    </location>
</feature>
<evidence type="ECO:0000313" key="2">
    <source>
        <dbReference type="EMBL" id="SDX32278.1"/>
    </source>
</evidence>
<dbReference type="OrthoDB" id="884748at2"/>
<sequence>MKTQIFPLLCSLLLCTSCFTSDEPAVVYRFTTEQLAWQPYWVGQVVRFGRIQDARVRTYQVTEVKDRLEEQSSPPVFIVVPFGGAKKAPLAQHITVRAQRTDSITIPAPILDLGLSYSVDGRLIFSPSQIRWEGFYGANLPIDSVSIGRPINSLYYPDAELLPTATFGSVTYRQVFKVQNPYPKFTPAGTKTVMQLYYAREKGLVAFEEEGTGLWYRLP</sequence>